<organism evidence="1 2">
    <name type="scientific">Batillaria attramentaria</name>
    <dbReference type="NCBI Taxonomy" id="370345"/>
    <lineage>
        <taxon>Eukaryota</taxon>
        <taxon>Metazoa</taxon>
        <taxon>Spiralia</taxon>
        <taxon>Lophotrochozoa</taxon>
        <taxon>Mollusca</taxon>
        <taxon>Gastropoda</taxon>
        <taxon>Caenogastropoda</taxon>
        <taxon>Sorbeoconcha</taxon>
        <taxon>Cerithioidea</taxon>
        <taxon>Batillariidae</taxon>
        <taxon>Batillaria</taxon>
    </lineage>
</organism>
<dbReference type="Proteomes" id="UP001519460">
    <property type="component" value="Unassembled WGS sequence"/>
</dbReference>
<proteinExistence type="predicted"/>
<keyword evidence="2" id="KW-1185">Reference proteome</keyword>
<accession>A0ABD0KVW8</accession>
<sequence length="174" mass="20011">MAPVHSQLARLIKEERLVLLILLLARKERNVGYQLSIFMFCHGSVIEYRILPYKIYQLVCRGLVQRHFGWNYHQKSQHSTGSSASSYKQNILARKKVPRSPVFAARQPCGTRKNRSSVRIFICRNGTANSPDLSRCRSVLMDSCQEIYVGAILPAPQPDIWIFSFTQHLPNFSF</sequence>
<protein>
    <submittedName>
        <fullName evidence="1">Uncharacterized protein</fullName>
    </submittedName>
</protein>
<reference evidence="1 2" key="1">
    <citation type="journal article" date="2023" name="Sci. Data">
        <title>Genome assembly of the Korean intertidal mud-creeper Batillaria attramentaria.</title>
        <authorList>
            <person name="Patra A.K."/>
            <person name="Ho P.T."/>
            <person name="Jun S."/>
            <person name="Lee S.J."/>
            <person name="Kim Y."/>
            <person name="Won Y.J."/>
        </authorList>
    </citation>
    <scope>NUCLEOTIDE SEQUENCE [LARGE SCALE GENOMIC DNA]</scope>
    <source>
        <strain evidence="1">Wonlab-2016</strain>
    </source>
</reference>
<gene>
    <name evidence="1" type="ORF">BaRGS_00017285</name>
</gene>
<evidence type="ECO:0000313" key="1">
    <source>
        <dbReference type="EMBL" id="KAK7491456.1"/>
    </source>
</evidence>
<name>A0ABD0KVW8_9CAEN</name>
<comment type="caution">
    <text evidence="1">The sequence shown here is derived from an EMBL/GenBank/DDBJ whole genome shotgun (WGS) entry which is preliminary data.</text>
</comment>
<dbReference type="EMBL" id="JACVVK020000114">
    <property type="protein sequence ID" value="KAK7491456.1"/>
    <property type="molecule type" value="Genomic_DNA"/>
</dbReference>
<evidence type="ECO:0000313" key="2">
    <source>
        <dbReference type="Proteomes" id="UP001519460"/>
    </source>
</evidence>
<dbReference type="AlphaFoldDB" id="A0ABD0KVW8"/>